<protein>
    <submittedName>
        <fullName evidence="5">NGG1p interacting factor 3, NIF3</fullName>
    </submittedName>
</protein>
<dbReference type="GO" id="GO:0046872">
    <property type="term" value="F:metal ion binding"/>
    <property type="evidence" value="ECO:0007669"/>
    <property type="project" value="UniProtKB-KW"/>
</dbReference>
<evidence type="ECO:0000313" key="5">
    <source>
        <dbReference type="EMBL" id="EKK03845.1"/>
    </source>
</evidence>
<dbReference type="Pfam" id="PF01784">
    <property type="entry name" value="DUF34_NIF3"/>
    <property type="match status" value="1"/>
</dbReference>
<dbReference type="Gene3D" id="3.40.1390.30">
    <property type="entry name" value="NIF3 (NGG1p interacting factor 3)-like"/>
    <property type="match status" value="2"/>
</dbReference>
<dbReference type="InterPro" id="IPR002678">
    <property type="entry name" value="DUF34/NIF3"/>
</dbReference>
<dbReference type="AlphaFoldDB" id="K5CIH8"/>
<keyword evidence="2 3" id="KW-0479">Metal-binding</keyword>
<accession>K5CIH8</accession>
<dbReference type="Proteomes" id="UP000007993">
    <property type="component" value="Unassembled WGS sequence"/>
</dbReference>
<dbReference type="PANTHER" id="PTHR13799">
    <property type="entry name" value="NGG1 INTERACTING FACTOR 3"/>
    <property type="match status" value="1"/>
</dbReference>
<dbReference type="GO" id="GO:0005737">
    <property type="term" value="C:cytoplasm"/>
    <property type="evidence" value="ECO:0007669"/>
    <property type="project" value="TreeGrafter"/>
</dbReference>
<feature type="binding site" evidence="3">
    <location>
        <position position="80"/>
    </location>
    <ligand>
        <name>a divalent metal cation</name>
        <dbReference type="ChEBI" id="CHEBI:60240"/>
        <label>1</label>
    </ligand>
</feature>
<dbReference type="PANTHER" id="PTHR13799:SF14">
    <property type="entry name" value="GTP CYCLOHYDROLASE 1 TYPE 2 HOMOLOG"/>
    <property type="match status" value="1"/>
</dbReference>
<dbReference type="EMBL" id="AMCW01000020">
    <property type="protein sequence ID" value="EKK03845.1"/>
    <property type="molecule type" value="Genomic_DNA"/>
</dbReference>
<dbReference type="PATRIC" id="fig|993517.3.peg.922"/>
<comment type="caution">
    <text evidence="5">The sequence shown here is derived from an EMBL/GenBank/DDBJ whole genome shotgun (WGS) entry which is preliminary data.</text>
</comment>
<name>K5CIH8_RHOBT</name>
<dbReference type="InterPro" id="IPR036069">
    <property type="entry name" value="DUF34/NIF3_sf"/>
</dbReference>
<feature type="binding site" evidence="3">
    <location>
        <position position="240"/>
    </location>
    <ligand>
        <name>a divalent metal cation</name>
        <dbReference type="ChEBI" id="CHEBI:60240"/>
        <label>1</label>
    </ligand>
</feature>
<feature type="binding site" evidence="3">
    <location>
        <position position="244"/>
    </location>
    <ligand>
        <name>a divalent metal cation</name>
        <dbReference type="ChEBI" id="CHEBI:60240"/>
        <label>1</label>
    </ligand>
</feature>
<evidence type="ECO:0000256" key="1">
    <source>
        <dbReference type="ARBA" id="ARBA00006964"/>
    </source>
</evidence>
<organism evidence="5 6">
    <name type="scientific">Rhodopirellula baltica SH28</name>
    <dbReference type="NCBI Taxonomy" id="993517"/>
    <lineage>
        <taxon>Bacteria</taxon>
        <taxon>Pseudomonadati</taxon>
        <taxon>Planctomycetota</taxon>
        <taxon>Planctomycetia</taxon>
        <taxon>Pirellulales</taxon>
        <taxon>Pirellulaceae</taxon>
        <taxon>Rhodopirellula</taxon>
    </lineage>
</organism>
<feature type="region of interest" description="Disordered" evidence="4">
    <location>
        <begin position="265"/>
        <end position="301"/>
    </location>
</feature>
<evidence type="ECO:0000256" key="3">
    <source>
        <dbReference type="PIRSR" id="PIRSR602678-1"/>
    </source>
</evidence>
<comment type="similarity">
    <text evidence="1">Belongs to the GTP cyclohydrolase I type 2/NIF3 family.</text>
</comment>
<dbReference type="SUPFAM" id="SSF102705">
    <property type="entry name" value="NIF3 (NGG1p interacting factor 3)-like"/>
    <property type="match status" value="1"/>
</dbReference>
<reference evidence="5 6" key="1">
    <citation type="journal article" date="2013" name="Mar. Genomics">
        <title>Expression of sulfatases in Rhodopirellula baltica and the diversity of sulfatases in the genus Rhodopirellula.</title>
        <authorList>
            <person name="Wegner C.E."/>
            <person name="Richter-Heitmann T."/>
            <person name="Klindworth A."/>
            <person name="Klockow C."/>
            <person name="Richter M."/>
            <person name="Achstetter T."/>
            <person name="Glockner F.O."/>
            <person name="Harder J."/>
        </authorList>
    </citation>
    <scope>NUCLEOTIDE SEQUENCE [LARGE SCALE GENOMIC DNA]</scope>
    <source>
        <strain evidence="5 6">SH28</strain>
    </source>
</reference>
<dbReference type="NCBIfam" id="TIGR00486">
    <property type="entry name" value="YbgI_SA1388"/>
    <property type="match status" value="1"/>
</dbReference>
<evidence type="ECO:0000256" key="4">
    <source>
        <dbReference type="SAM" id="MobiDB-lite"/>
    </source>
</evidence>
<sequence length="301" mass="32368">MFPRAPFLQTVANPVSPTIESICQSLSAIAPLKLAEEWDNVGLLLGDRSAEAHRILTCLTITPAVVEEATELAANLIVAHHPLPFKPMARITTDSAASAMVWNLCRAGIAVYSAHTAYDSARLGINEQWANRLDLTSIKPLTPSLDDPTVGSGRYGELSEPMTAREFLSFAAKSCGSTRPRLVGDFDRSIRRVAIGCGSGGSFVGAARRKGCDVLLTGEATLHTCLEAENTGLTMALVGHHASERFAMETLAEQLLREIQPLHETFAGDQDSSPPDPSGNWVRSSQRERDPIAVDPISLNP</sequence>
<gene>
    <name evidence="5" type="ORF">RBSH_00845</name>
</gene>
<dbReference type="FunFam" id="3.40.1390.30:FF:000006">
    <property type="entry name" value="Dinuclear metal center protein, YbgI family"/>
    <property type="match status" value="1"/>
</dbReference>
<proteinExistence type="inferred from homology"/>
<feature type="binding site" evidence="3">
    <location>
        <position position="119"/>
    </location>
    <ligand>
        <name>a divalent metal cation</name>
        <dbReference type="ChEBI" id="CHEBI:60240"/>
        <label>1</label>
    </ligand>
</feature>
<evidence type="ECO:0000256" key="2">
    <source>
        <dbReference type="ARBA" id="ARBA00022723"/>
    </source>
</evidence>
<evidence type="ECO:0000313" key="6">
    <source>
        <dbReference type="Proteomes" id="UP000007993"/>
    </source>
</evidence>
<feature type="binding site" evidence="3">
    <location>
        <position position="81"/>
    </location>
    <ligand>
        <name>a divalent metal cation</name>
        <dbReference type="ChEBI" id="CHEBI:60240"/>
        <label>1</label>
    </ligand>
</feature>